<feature type="transmembrane region" description="Helical" evidence="1">
    <location>
        <begin position="20"/>
        <end position="37"/>
    </location>
</feature>
<protein>
    <submittedName>
        <fullName evidence="2">Uncharacterized protein</fullName>
    </submittedName>
</protein>
<name>F9DJ49_9BACT</name>
<evidence type="ECO:0000313" key="2">
    <source>
        <dbReference type="EMBL" id="EGQ16353.1"/>
    </source>
</evidence>
<dbReference type="HOGENOM" id="CLU_3314824_0_0_10"/>
<dbReference type="STRING" id="997353.HMPREF9144_1689"/>
<evidence type="ECO:0000256" key="1">
    <source>
        <dbReference type="SAM" id="Phobius"/>
    </source>
</evidence>
<keyword evidence="1" id="KW-1133">Transmembrane helix</keyword>
<accession>F9DJ49</accession>
<keyword evidence="1" id="KW-0472">Membrane</keyword>
<dbReference type="EMBL" id="AFPY01000091">
    <property type="protein sequence ID" value="EGQ16353.1"/>
    <property type="molecule type" value="Genomic_DNA"/>
</dbReference>
<dbReference type="Proteomes" id="UP000004123">
    <property type="component" value="Unassembled WGS sequence"/>
</dbReference>
<dbReference type="AlphaFoldDB" id="F9DJ49"/>
<proteinExistence type="predicted"/>
<evidence type="ECO:0000313" key="3">
    <source>
        <dbReference type="Proteomes" id="UP000004123"/>
    </source>
</evidence>
<comment type="caution">
    <text evidence="2">The sequence shown here is derived from an EMBL/GenBank/DDBJ whole genome shotgun (WGS) entry which is preliminary data.</text>
</comment>
<organism evidence="2 3">
    <name type="scientific">Prevotella pallens ATCC 700821</name>
    <dbReference type="NCBI Taxonomy" id="997353"/>
    <lineage>
        <taxon>Bacteria</taxon>
        <taxon>Pseudomonadati</taxon>
        <taxon>Bacteroidota</taxon>
        <taxon>Bacteroidia</taxon>
        <taxon>Bacteroidales</taxon>
        <taxon>Prevotellaceae</taxon>
        <taxon>Prevotella</taxon>
    </lineage>
</organism>
<reference evidence="2 3" key="1">
    <citation type="submission" date="2011-04" db="EMBL/GenBank/DDBJ databases">
        <authorList>
            <person name="Muzny D."/>
            <person name="Qin X."/>
            <person name="Deng J."/>
            <person name="Jiang H."/>
            <person name="Liu Y."/>
            <person name="Qu J."/>
            <person name="Song X.-Z."/>
            <person name="Zhang L."/>
            <person name="Thornton R."/>
            <person name="Coyle M."/>
            <person name="Francisco L."/>
            <person name="Jackson L."/>
            <person name="Javaid M."/>
            <person name="Korchina V."/>
            <person name="Kovar C."/>
            <person name="Mata R."/>
            <person name="Mathew T."/>
            <person name="Ngo R."/>
            <person name="Nguyen L."/>
            <person name="Nguyen N."/>
            <person name="Okwuonu G."/>
            <person name="Ongeri F."/>
            <person name="Pham C."/>
            <person name="Simmons D."/>
            <person name="Wilczek-Boney K."/>
            <person name="Hale W."/>
            <person name="Jakkamsetti A."/>
            <person name="Pham P."/>
            <person name="Ruth R."/>
            <person name="San Lucas F."/>
            <person name="Warren J."/>
            <person name="Zhang J."/>
            <person name="Zhao Z."/>
            <person name="Zhou C."/>
            <person name="Zhu D."/>
            <person name="Lee S."/>
            <person name="Bess C."/>
            <person name="Blankenburg K."/>
            <person name="Forbes L."/>
            <person name="Fu Q."/>
            <person name="Gubbala S."/>
            <person name="Hirani K."/>
            <person name="Jayaseelan J.C."/>
            <person name="Lara F."/>
            <person name="Munidasa M."/>
            <person name="Palculict T."/>
            <person name="Patil S."/>
            <person name="Pu L.-L."/>
            <person name="Saada N."/>
            <person name="Tang L."/>
            <person name="Weissenberger G."/>
            <person name="Zhu Y."/>
            <person name="Hemphill L."/>
            <person name="Shang Y."/>
            <person name="Youmans B."/>
            <person name="Ayvaz T."/>
            <person name="Ross M."/>
            <person name="Santibanez J."/>
            <person name="Aqrawi P."/>
            <person name="Gross S."/>
            <person name="Joshi V."/>
            <person name="Fowler G."/>
            <person name="Nazareth L."/>
            <person name="Reid J."/>
            <person name="Worley K."/>
            <person name="Petrosino J."/>
            <person name="Highlander S."/>
            <person name="Gibbs R."/>
        </authorList>
    </citation>
    <scope>NUCLEOTIDE SEQUENCE [LARGE SCALE GENOMIC DNA]</scope>
    <source>
        <strain evidence="2 3">ATCC 700821</strain>
    </source>
</reference>
<sequence>MFKFYFIELLIAKIVKKQSLSKLVSSFFVIVMFFLYFNE</sequence>
<gene>
    <name evidence="2" type="ORF">HMPREF9144_1689</name>
</gene>
<keyword evidence="1" id="KW-0812">Transmembrane</keyword>